<protein>
    <recommendedName>
        <fullName evidence="4">Fungal N-terminal domain-containing protein</fullName>
    </recommendedName>
</protein>
<evidence type="ECO:0008006" key="4">
    <source>
        <dbReference type="Google" id="ProtNLM"/>
    </source>
</evidence>
<dbReference type="Proteomes" id="UP000800092">
    <property type="component" value="Unassembled WGS sequence"/>
</dbReference>
<accession>A0A6A6GS20</accession>
<reference evidence="2" key="1">
    <citation type="journal article" date="2020" name="Stud. Mycol.">
        <title>101 Dothideomycetes genomes: a test case for predicting lifestyles and emergence of pathogens.</title>
        <authorList>
            <person name="Haridas S."/>
            <person name="Albert R."/>
            <person name="Binder M."/>
            <person name="Bloem J."/>
            <person name="Labutti K."/>
            <person name="Salamov A."/>
            <person name="Andreopoulos B."/>
            <person name="Baker S."/>
            <person name="Barry K."/>
            <person name="Bills G."/>
            <person name="Bluhm B."/>
            <person name="Cannon C."/>
            <person name="Castanera R."/>
            <person name="Culley D."/>
            <person name="Daum C."/>
            <person name="Ezra D."/>
            <person name="Gonzalez J."/>
            <person name="Henrissat B."/>
            <person name="Kuo A."/>
            <person name="Liang C."/>
            <person name="Lipzen A."/>
            <person name="Lutzoni F."/>
            <person name="Magnuson J."/>
            <person name="Mondo S."/>
            <person name="Nolan M."/>
            <person name="Ohm R."/>
            <person name="Pangilinan J."/>
            <person name="Park H.-J."/>
            <person name="Ramirez L."/>
            <person name="Alfaro M."/>
            <person name="Sun H."/>
            <person name="Tritt A."/>
            <person name="Yoshinaga Y."/>
            <person name="Zwiers L.-H."/>
            <person name="Turgeon B."/>
            <person name="Goodwin S."/>
            <person name="Spatafora J."/>
            <person name="Crous P."/>
            <person name="Grigoriev I."/>
        </authorList>
    </citation>
    <scope>NUCLEOTIDE SEQUENCE</scope>
    <source>
        <strain evidence="2">Tuck. ex Michener</strain>
    </source>
</reference>
<feature type="compositionally biased region" description="Polar residues" evidence="1">
    <location>
        <begin position="155"/>
        <end position="168"/>
    </location>
</feature>
<organism evidence="2 3">
    <name type="scientific">Viridothelium virens</name>
    <name type="common">Speckled blister lichen</name>
    <name type="synonym">Trypethelium virens</name>
    <dbReference type="NCBI Taxonomy" id="1048519"/>
    <lineage>
        <taxon>Eukaryota</taxon>
        <taxon>Fungi</taxon>
        <taxon>Dikarya</taxon>
        <taxon>Ascomycota</taxon>
        <taxon>Pezizomycotina</taxon>
        <taxon>Dothideomycetes</taxon>
        <taxon>Dothideomycetes incertae sedis</taxon>
        <taxon>Trypetheliales</taxon>
        <taxon>Trypetheliaceae</taxon>
        <taxon>Viridothelium</taxon>
    </lineage>
</organism>
<dbReference type="AlphaFoldDB" id="A0A6A6GS20"/>
<feature type="compositionally biased region" description="Polar residues" evidence="1">
    <location>
        <begin position="176"/>
        <end position="186"/>
    </location>
</feature>
<evidence type="ECO:0000256" key="1">
    <source>
        <dbReference type="SAM" id="MobiDB-lite"/>
    </source>
</evidence>
<proteinExistence type="predicted"/>
<dbReference type="EMBL" id="ML991941">
    <property type="protein sequence ID" value="KAF2228451.1"/>
    <property type="molecule type" value="Genomic_DNA"/>
</dbReference>
<keyword evidence="3" id="KW-1185">Reference proteome</keyword>
<feature type="region of interest" description="Disordered" evidence="1">
    <location>
        <begin position="143"/>
        <end position="224"/>
    </location>
</feature>
<gene>
    <name evidence="2" type="ORF">EV356DRAFT_499046</name>
</gene>
<sequence length="304" mass="34130">MSGLEIVGAIVSVGQIISQVIKTSRSIRELGQSVVEFQRHQDDLCVIISATQSIQKQPYLHSTYITSYLQKLLIRLETLKTALRRYAASLPRTPFQKIKWALRCAESKNFITKQFSALESDKSTLLLCMSTFSGHRSSCRLSLTENEMPPRRTNTEVSRVENASTSITRGADRSQALATTSHTNASRDIGQYKYDSEDSYANDREESSQKAPIDRQSRMQQTSVQEQKVKYRELVMEGKKTITEDGGVRYYKNIVGKKGLMANRPNGPSDQFNENEAQGGILLDGNTEQGETVKLAELLYKADV</sequence>
<name>A0A6A6GS20_VIRVR</name>
<evidence type="ECO:0000313" key="3">
    <source>
        <dbReference type="Proteomes" id="UP000800092"/>
    </source>
</evidence>
<evidence type="ECO:0000313" key="2">
    <source>
        <dbReference type="EMBL" id="KAF2228451.1"/>
    </source>
</evidence>
<dbReference type="OrthoDB" id="3562540at2759"/>
<feature type="compositionally biased region" description="Basic and acidic residues" evidence="1">
    <location>
        <begin position="201"/>
        <end position="217"/>
    </location>
</feature>